<feature type="chain" id="PRO_5024394364" description="Mid2 domain-containing protein" evidence="3">
    <location>
        <begin position="30"/>
        <end position="367"/>
    </location>
</feature>
<dbReference type="Proteomes" id="UP000053558">
    <property type="component" value="Unassembled WGS sequence"/>
</dbReference>
<keyword evidence="3" id="KW-0732">Signal</keyword>
<evidence type="ECO:0000256" key="2">
    <source>
        <dbReference type="SAM" id="Phobius"/>
    </source>
</evidence>
<dbReference type="KEGG" id="cput:CONPUDRAFT_69727"/>
<keyword evidence="2" id="KW-1133">Transmembrane helix</keyword>
<dbReference type="OrthoDB" id="2757214at2759"/>
<keyword evidence="5" id="KW-1185">Reference proteome</keyword>
<organism evidence="4 5">
    <name type="scientific">Coniophora puteana (strain RWD-64-598)</name>
    <name type="common">Brown rot fungus</name>
    <dbReference type="NCBI Taxonomy" id="741705"/>
    <lineage>
        <taxon>Eukaryota</taxon>
        <taxon>Fungi</taxon>
        <taxon>Dikarya</taxon>
        <taxon>Basidiomycota</taxon>
        <taxon>Agaricomycotina</taxon>
        <taxon>Agaricomycetes</taxon>
        <taxon>Agaricomycetidae</taxon>
        <taxon>Boletales</taxon>
        <taxon>Coniophorineae</taxon>
        <taxon>Coniophoraceae</taxon>
        <taxon>Coniophora</taxon>
    </lineage>
</organism>
<feature type="signal peptide" evidence="3">
    <location>
        <begin position="1"/>
        <end position="29"/>
    </location>
</feature>
<evidence type="ECO:0000313" key="4">
    <source>
        <dbReference type="EMBL" id="EIW84701.1"/>
    </source>
</evidence>
<sequence length="367" mass="40244">MKQPLKSTIALSGLLTFSLFRGSFGSTQGNVTCASNYTQWYQDIVGENPLTGNISIDQVPSFHLIPGKPGDTCSGEVRKETSTLLTFCNLNDEILFQVDCCCNSISFTLSMLCLNCQYDTLDVPYGTDAAKGTYQIYTNNMTCKPNTNQSLPTNIETATCNNNIRLQNFLYKLFWGEGEWYYEHTREMAQTDASSAGTNTSALYASQGCPASDYYTGATSTVFSTALPTTSGSSRSNALSRVRISAIAVGVAGGALSLAILSGLVIFCRRRRAKEEREKYAYISRMACGANASLNNTPHVDEAAQDHDFGLLSQDIPEPSERSAPPAYNLNWRERDHREELPQMTTRLRDLPNTPDATPSRALVGKL</sequence>
<dbReference type="GeneID" id="19208759"/>
<proteinExistence type="predicted"/>
<dbReference type="AlphaFoldDB" id="A0A5M3N1E9"/>
<accession>A0A5M3N1E9</accession>
<feature type="region of interest" description="Disordered" evidence="1">
    <location>
        <begin position="345"/>
        <end position="367"/>
    </location>
</feature>
<evidence type="ECO:0000256" key="1">
    <source>
        <dbReference type="SAM" id="MobiDB-lite"/>
    </source>
</evidence>
<keyword evidence="2" id="KW-0472">Membrane</keyword>
<dbReference type="EMBL" id="JH711574">
    <property type="protein sequence ID" value="EIW84701.1"/>
    <property type="molecule type" value="Genomic_DNA"/>
</dbReference>
<gene>
    <name evidence="4" type="ORF">CONPUDRAFT_69727</name>
</gene>
<evidence type="ECO:0000256" key="3">
    <source>
        <dbReference type="SAM" id="SignalP"/>
    </source>
</evidence>
<reference evidence="5" key="1">
    <citation type="journal article" date="2012" name="Science">
        <title>The Paleozoic origin of enzymatic lignin decomposition reconstructed from 31 fungal genomes.</title>
        <authorList>
            <person name="Floudas D."/>
            <person name="Binder M."/>
            <person name="Riley R."/>
            <person name="Barry K."/>
            <person name="Blanchette R.A."/>
            <person name="Henrissat B."/>
            <person name="Martinez A.T."/>
            <person name="Otillar R."/>
            <person name="Spatafora J.W."/>
            <person name="Yadav J.S."/>
            <person name="Aerts A."/>
            <person name="Benoit I."/>
            <person name="Boyd A."/>
            <person name="Carlson A."/>
            <person name="Copeland A."/>
            <person name="Coutinho P.M."/>
            <person name="de Vries R.P."/>
            <person name="Ferreira P."/>
            <person name="Findley K."/>
            <person name="Foster B."/>
            <person name="Gaskell J."/>
            <person name="Glotzer D."/>
            <person name="Gorecki P."/>
            <person name="Heitman J."/>
            <person name="Hesse C."/>
            <person name="Hori C."/>
            <person name="Igarashi K."/>
            <person name="Jurgens J.A."/>
            <person name="Kallen N."/>
            <person name="Kersten P."/>
            <person name="Kohler A."/>
            <person name="Kuees U."/>
            <person name="Kumar T.K.A."/>
            <person name="Kuo A."/>
            <person name="LaButti K."/>
            <person name="Larrondo L.F."/>
            <person name="Lindquist E."/>
            <person name="Ling A."/>
            <person name="Lombard V."/>
            <person name="Lucas S."/>
            <person name="Lundell T."/>
            <person name="Martin R."/>
            <person name="McLaughlin D.J."/>
            <person name="Morgenstern I."/>
            <person name="Morin E."/>
            <person name="Murat C."/>
            <person name="Nagy L.G."/>
            <person name="Nolan M."/>
            <person name="Ohm R.A."/>
            <person name="Patyshakuliyeva A."/>
            <person name="Rokas A."/>
            <person name="Ruiz-Duenas F.J."/>
            <person name="Sabat G."/>
            <person name="Salamov A."/>
            <person name="Samejima M."/>
            <person name="Schmutz J."/>
            <person name="Slot J.C."/>
            <person name="St John F."/>
            <person name="Stenlid J."/>
            <person name="Sun H."/>
            <person name="Sun S."/>
            <person name="Syed K."/>
            <person name="Tsang A."/>
            <person name="Wiebenga A."/>
            <person name="Young D."/>
            <person name="Pisabarro A."/>
            <person name="Eastwood D.C."/>
            <person name="Martin F."/>
            <person name="Cullen D."/>
            <person name="Grigoriev I.V."/>
            <person name="Hibbett D.S."/>
        </authorList>
    </citation>
    <scope>NUCLEOTIDE SEQUENCE [LARGE SCALE GENOMIC DNA]</scope>
    <source>
        <strain evidence="5">RWD-64-598 SS2</strain>
    </source>
</reference>
<evidence type="ECO:0008006" key="6">
    <source>
        <dbReference type="Google" id="ProtNLM"/>
    </source>
</evidence>
<keyword evidence="2" id="KW-0812">Transmembrane</keyword>
<name>A0A5M3N1E9_CONPW</name>
<dbReference type="RefSeq" id="XP_007764152.1">
    <property type="nucleotide sequence ID" value="XM_007765962.1"/>
</dbReference>
<comment type="caution">
    <text evidence="4">The sequence shown here is derived from an EMBL/GenBank/DDBJ whole genome shotgun (WGS) entry which is preliminary data.</text>
</comment>
<evidence type="ECO:0000313" key="5">
    <source>
        <dbReference type="Proteomes" id="UP000053558"/>
    </source>
</evidence>
<protein>
    <recommendedName>
        <fullName evidence="6">Mid2 domain-containing protein</fullName>
    </recommendedName>
</protein>
<dbReference type="OMA" id="ICNSTYA"/>
<feature type="transmembrane region" description="Helical" evidence="2">
    <location>
        <begin position="244"/>
        <end position="267"/>
    </location>
</feature>